<proteinExistence type="predicted"/>
<keyword evidence="2" id="KW-1185">Reference proteome</keyword>
<evidence type="ECO:0000313" key="1">
    <source>
        <dbReference type="EMBL" id="CAL8109186.1"/>
    </source>
</evidence>
<name>A0ABP1QS80_9HEXA</name>
<protein>
    <submittedName>
        <fullName evidence="1">Uncharacterized protein</fullName>
    </submittedName>
</protein>
<accession>A0ABP1QS80</accession>
<dbReference type="EMBL" id="CAXLJM020000041">
    <property type="protein sequence ID" value="CAL8109186.1"/>
    <property type="molecule type" value="Genomic_DNA"/>
</dbReference>
<sequence length="72" mass="8309">MVLPSPMRIAILGYRPDHFYSTVIIGYGCCLHEKLKFGQEKKVKTHFACCSSHFLLLFFFTPKGKETEPELK</sequence>
<comment type="caution">
    <text evidence="1">The sequence shown here is derived from an EMBL/GenBank/DDBJ whole genome shotgun (WGS) entry which is preliminary data.</text>
</comment>
<reference evidence="1 2" key="1">
    <citation type="submission" date="2024-08" db="EMBL/GenBank/DDBJ databases">
        <authorList>
            <person name="Cucini C."/>
            <person name="Frati F."/>
        </authorList>
    </citation>
    <scope>NUCLEOTIDE SEQUENCE [LARGE SCALE GENOMIC DNA]</scope>
</reference>
<organism evidence="1 2">
    <name type="scientific">Orchesella dallaii</name>
    <dbReference type="NCBI Taxonomy" id="48710"/>
    <lineage>
        <taxon>Eukaryota</taxon>
        <taxon>Metazoa</taxon>
        <taxon>Ecdysozoa</taxon>
        <taxon>Arthropoda</taxon>
        <taxon>Hexapoda</taxon>
        <taxon>Collembola</taxon>
        <taxon>Entomobryomorpha</taxon>
        <taxon>Entomobryoidea</taxon>
        <taxon>Orchesellidae</taxon>
        <taxon>Orchesellinae</taxon>
        <taxon>Orchesella</taxon>
    </lineage>
</organism>
<evidence type="ECO:0000313" key="2">
    <source>
        <dbReference type="Proteomes" id="UP001642540"/>
    </source>
</evidence>
<gene>
    <name evidence="1" type="ORF">ODALV1_LOCUS13217</name>
</gene>
<dbReference type="Proteomes" id="UP001642540">
    <property type="component" value="Unassembled WGS sequence"/>
</dbReference>